<protein>
    <submittedName>
        <fullName evidence="2">Potassium channel protein</fullName>
    </submittedName>
</protein>
<keyword evidence="2" id="KW-0407">Ion channel</keyword>
<feature type="domain" description="RCK C-terminal" evidence="1">
    <location>
        <begin position="5"/>
        <end position="90"/>
    </location>
</feature>
<dbReference type="EMBL" id="DRNO01000125">
    <property type="protein sequence ID" value="HFC03590.1"/>
    <property type="molecule type" value="Genomic_DNA"/>
</dbReference>
<dbReference type="GO" id="GO:0006813">
    <property type="term" value="P:potassium ion transport"/>
    <property type="evidence" value="ECO:0007669"/>
    <property type="project" value="InterPro"/>
</dbReference>
<dbReference type="GO" id="GO:0008324">
    <property type="term" value="F:monoatomic cation transmembrane transporter activity"/>
    <property type="evidence" value="ECO:0007669"/>
    <property type="project" value="InterPro"/>
</dbReference>
<dbReference type="Pfam" id="PF02080">
    <property type="entry name" value="TrkA_C"/>
    <property type="match status" value="1"/>
</dbReference>
<dbReference type="AlphaFoldDB" id="A0A7V2SLA9"/>
<evidence type="ECO:0000313" key="3">
    <source>
        <dbReference type="Proteomes" id="UP000885722"/>
    </source>
</evidence>
<evidence type="ECO:0000313" key="2">
    <source>
        <dbReference type="EMBL" id="HFC03590.1"/>
    </source>
</evidence>
<name>A0A7V2SLA9_9BACT</name>
<dbReference type="Proteomes" id="UP000885722">
    <property type="component" value="Unassembled WGS sequence"/>
</dbReference>
<dbReference type="InterPro" id="IPR006037">
    <property type="entry name" value="RCK_C"/>
</dbReference>
<evidence type="ECO:0000259" key="1">
    <source>
        <dbReference type="PROSITE" id="PS51202"/>
    </source>
</evidence>
<sequence length="97" mass="10967">MYKAIHAIFTGQNVALLDEVRVLEHSSLAGQRVGAIDFRAYKLVLIGIQKAETKEFLFNPEDEVVVETGDVLLVMGHKANIAYFRENSCLDERKCLR</sequence>
<keyword evidence="2" id="KW-0406">Ion transport</keyword>
<gene>
    <name evidence="2" type="ORF">ENJ74_01840</name>
</gene>
<proteinExistence type="predicted"/>
<keyword evidence="2" id="KW-0813">Transport</keyword>
<reference evidence="2" key="1">
    <citation type="journal article" date="2020" name="mSystems">
        <title>Genome- and Community-Level Interaction Insights into Carbon Utilization and Element Cycling Functions of Hydrothermarchaeota in Hydrothermal Sediment.</title>
        <authorList>
            <person name="Zhou Z."/>
            <person name="Liu Y."/>
            <person name="Xu W."/>
            <person name="Pan J."/>
            <person name="Luo Z.H."/>
            <person name="Li M."/>
        </authorList>
    </citation>
    <scope>NUCLEOTIDE SEQUENCE [LARGE SCALE GENOMIC DNA]</scope>
    <source>
        <strain evidence="2">HyVt-513</strain>
    </source>
</reference>
<organism evidence="2 3">
    <name type="scientific">Nitratifractor salsuginis</name>
    <dbReference type="NCBI Taxonomy" id="269261"/>
    <lineage>
        <taxon>Bacteria</taxon>
        <taxon>Pseudomonadati</taxon>
        <taxon>Campylobacterota</taxon>
        <taxon>Epsilonproteobacteria</taxon>
        <taxon>Campylobacterales</taxon>
        <taxon>Sulfurovaceae</taxon>
        <taxon>Nitratifractor</taxon>
    </lineage>
</organism>
<comment type="caution">
    <text evidence="2">The sequence shown here is derived from an EMBL/GenBank/DDBJ whole genome shotgun (WGS) entry which is preliminary data.</text>
</comment>
<dbReference type="PROSITE" id="PS51202">
    <property type="entry name" value="RCK_C"/>
    <property type="match status" value="1"/>
</dbReference>
<dbReference type="Gene3D" id="3.30.70.1450">
    <property type="entry name" value="Regulator of K+ conductance, C-terminal domain"/>
    <property type="match status" value="1"/>
</dbReference>
<feature type="non-terminal residue" evidence="2">
    <location>
        <position position="1"/>
    </location>
</feature>
<accession>A0A7V2SLA9</accession>
<dbReference type="SUPFAM" id="SSF116726">
    <property type="entry name" value="TrkA C-terminal domain-like"/>
    <property type="match status" value="1"/>
</dbReference>
<dbReference type="InterPro" id="IPR036721">
    <property type="entry name" value="RCK_C_sf"/>
</dbReference>